<keyword evidence="1" id="KW-0472">Membrane</keyword>
<reference evidence="3" key="1">
    <citation type="journal article" date="2019" name="Int. J. Syst. Evol. Microbiol.">
        <title>The Global Catalogue of Microorganisms (GCM) 10K type strain sequencing project: providing services to taxonomists for standard genome sequencing and annotation.</title>
        <authorList>
            <consortium name="The Broad Institute Genomics Platform"/>
            <consortium name="The Broad Institute Genome Sequencing Center for Infectious Disease"/>
            <person name="Wu L."/>
            <person name="Ma J."/>
        </authorList>
    </citation>
    <scope>NUCLEOTIDE SEQUENCE [LARGE SCALE GENOMIC DNA]</scope>
    <source>
        <strain evidence="3">CCUG 61889</strain>
    </source>
</reference>
<keyword evidence="3" id="KW-1185">Reference proteome</keyword>
<keyword evidence="1" id="KW-1133">Transmembrane helix</keyword>
<protein>
    <submittedName>
        <fullName evidence="2">Uncharacterized protein</fullName>
    </submittedName>
</protein>
<dbReference type="EMBL" id="JBHRZT010000009">
    <property type="protein sequence ID" value="MFC3882366.1"/>
    <property type="molecule type" value="Genomic_DNA"/>
</dbReference>
<organism evidence="2 3">
    <name type="scientific">Bacillus songklensis</name>
    <dbReference type="NCBI Taxonomy" id="1069116"/>
    <lineage>
        <taxon>Bacteria</taxon>
        <taxon>Bacillati</taxon>
        <taxon>Bacillota</taxon>
        <taxon>Bacilli</taxon>
        <taxon>Bacillales</taxon>
        <taxon>Bacillaceae</taxon>
        <taxon>Bacillus</taxon>
    </lineage>
</organism>
<gene>
    <name evidence="2" type="ORF">ACFOU2_02015</name>
</gene>
<comment type="caution">
    <text evidence="2">The sequence shown here is derived from an EMBL/GenBank/DDBJ whole genome shotgun (WGS) entry which is preliminary data.</text>
</comment>
<evidence type="ECO:0000313" key="3">
    <source>
        <dbReference type="Proteomes" id="UP001595752"/>
    </source>
</evidence>
<sequence>MEHLVRRYQGEPVEVMDHYGRVYRGIIDGDPPPGGMMLRTRFGRRFIPFFLIAALFLLRFRRRRIF</sequence>
<dbReference type="Proteomes" id="UP001595752">
    <property type="component" value="Unassembled WGS sequence"/>
</dbReference>
<name>A0ABV8AZJ9_9BACI</name>
<evidence type="ECO:0000256" key="1">
    <source>
        <dbReference type="SAM" id="Phobius"/>
    </source>
</evidence>
<proteinExistence type="predicted"/>
<keyword evidence="1" id="KW-0812">Transmembrane</keyword>
<feature type="transmembrane region" description="Helical" evidence="1">
    <location>
        <begin position="42"/>
        <end position="60"/>
    </location>
</feature>
<evidence type="ECO:0000313" key="2">
    <source>
        <dbReference type="EMBL" id="MFC3882366.1"/>
    </source>
</evidence>
<dbReference type="RefSeq" id="WP_377911788.1">
    <property type="nucleotide sequence ID" value="NZ_JBHRZT010000009.1"/>
</dbReference>
<accession>A0ABV8AZJ9</accession>